<reference evidence="13" key="1">
    <citation type="journal article" date="2015" name="Nat. Plants">
        <title>Genome expansion of Arabis alpina linked with retrotransposition and reduced symmetric DNA methylation.</title>
        <authorList>
            <person name="Willing E.M."/>
            <person name="Rawat V."/>
            <person name="Mandakova T."/>
            <person name="Maumus F."/>
            <person name="James G.V."/>
            <person name="Nordstroem K.J."/>
            <person name="Becker C."/>
            <person name="Warthmann N."/>
            <person name="Chica C."/>
            <person name="Szarzynska B."/>
            <person name="Zytnicki M."/>
            <person name="Albani M.C."/>
            <person name="Kiefer C."/>
            <person name="Bergonzi S."/>
            <person name="Castaings L."/>
            <person name="Mateos J.L."/>
            <person name="Berns M.C."/>
            <person name="Bujdoso N."/>
            <person name="Piofczyk T."/>
            <person name="de Lorenzo L."/>
            <person name="Barrero-Sicilia C."/>
            <person name="Mateos I."/>
            <person name="Piednoel M."/>
            <person name="Hagmann J."/>
            <person name="Chen-Min-Tao R."/>
            <person name="Iglesias-Fernandez R."/>
            <person name="Schuster S.C."/>
            <person name="Alonso-Blanco C."/>
            <person name="Roudier F."/>
            <person name="Carbonero P."/>
            <person name="Paz-Ares J."/>
            <person name="Davis S.J."/>
            <person name="Pecinka A."/>
            <person name="Quesneville H."/>
            <person name="Colot V."/>
            <person name="Lysak M.A."/>
            <person name="Weigel D."/>
            <person name="Coupland G."/>
            <person name="Schneeberger K."/>
        </authorList>
    </citation>
    <scope>NUCLEOTIDE SEQUENCE [LARGE SCALE GENOMIC DNA]</scope>
    <source>
        <strain evidence="13">cv. Pajares</strain>
    </source>
</reference>
<keyword evidence="13" id="KW-1185">Reference proteome</keyword>
<protein>
    <recommendedName>
        <fullName evidence="11">Calcium uniporter protein C-terminal domain-containing protein</fullName>
    </recommendedName>
</protein>
<dbReference type="OrthoDB" id="278338at2759"/>
<sequence>MALLRRAITKRLIDCYRSDGSQHTTFSFRQVCNTKIMRQYMTTTNLADRIGVRIESVAPPSPRLEETTVKGLTVNETKKLLRIYQIEKVKERLREITKSSVSYWEFVQICCVSCGNDEQGSLLAKSLDHSGCVVVLGNIVFLHPHQIVKSVEAMINQTSALPNDPRKEELVQLEITKKCIDFKAQRIVKTELYCGLGFLAAQTIGFMRLTFWELSWDVMEPICFFVTSLHFILGYFFFLKTSTEPTFEGFYRQRFNAKQKKLMESQGFDFLRYTQLKSLFTPLPSKTHVSVV</sequence>
<evidence type="ECO:0000256" key="4">
    <source>
        <dbReference type="ARBA" id="ARBA00022568"/>
    </source>
</evidence>
<keyword evidence="4" id="KW-0109">Calcium transport</keyword>
<dbReference type="Pfam" id="PF04678">
    <property type="entry name" value="MCU"/>
    <property type="match status" value="1"/>
</dbReference>
<dbReference type="EMBL" id="CM002874">
    <property type="protein sequence ID" value="KFK32916.1"/>
    <property type="molecule type" value="Genomic_DNA"/>
</dbReference>
<dbReference type="InterPro" id="IPR006769">
    <property type="entry name" value="MCU_C"/>
</dbReference>
<keyword evidence="6" id="KW-0106">Calcium</keyword>
<dbReference type="Proteomes" id="UP000029120">
    <property type="component" value="Chromosome 6"/>
</dbReference>
<dbReference type="InterPro" id="IPR039055">
    <property type="entry name" value="MCU_fam"/>
</dbReference>
<evidence type="ECO:0000256" key="1">
    <source>
        <dbReference type="ARBA" id="ARBA00004141"/>
    </source>
</evidence>
<keyword evidence="5 10" id="KW-0812">Transmembrane</keyword>
<evidence type="ECO:0000256" key="9">
    <source>
        <dbReference type="ARBA" id="ARBA00023136"/>
    </source>
</evidence>
<dbReference type="GO" id="GO:0051560">
    <property type="term" value="P:mitochondrial calcium ion homeostasis"/>
    <property type="evidence" value="ECO:0007669"/>
    <property type="project" value="InterPro"/>
</dbReference>
<dbReference type="PANTHER" id="PTHR13462">
    <property type="entry name" value="CALCIUM UNIPORTER PROTEIN, MITOCHONDRIAL"/>
    <property type="match status" value="1"/>
</dbReference>
<dbReference type="PANTHER" id="PTHR13462:SF17">
    <property type="entry name" value="CALCIUM UNIPORTER PROTEIN 4, MITOCHONDRIAL"/>
    <property type="match status" value="1"/>
</dbReference>
<evidence type="ECO:0000256" key="10">
    <source>
        <dbReference type="SAM" id="Phobius"/>
    </source>
</evidence>
<comment type="similarity">
    <text evidence="2">Belongs to the MCU (TC 1.A.77) family.</text>
</comment>
<dbReference type="GO" id="GO:0036444">
    <property type="term" value="P:calcium import into the mitochondrion"/>
    <property type="evidence" value="ECO:0007669"/>
    <property type="project" value="TreeGrafter"/>
</dbReference>
<feature type="transmembrane region" description="Helical" evidence="10">
    <location>
        <begin position="218"/>
        <end position="238"/>
    </location>
</feature>
<evidence type="ECO:0000256" key="8">
    <source>
        <dbReference type="ARBA" id="ARBA00023065"/>
    </source>
</evidence>
<evidence type="ECO:0000256" key="7">
    <source>
        <dbReference type="ARBA" id="ARBA00022989"/>
    </source>
</evidence>
<proteinExistence type="inferred from homology"/>
<evidence type="ECO:0000313" key="12">
    <source>
        <dbReference type="EMBL" id="KFK32916.1"/>
    </source>
</evidence>
<dbReference type="GO" id="GO:0005262">
    <property type="term" value="F:calcium channel activity"/>
    <property type="evidence" value="ECO:0007669"/>
    <property type="project" value="TreeGrafter"/>
</dbReference>
<name>A0A087GSR4_ARAAL</name>
<dbReference type="AlphaFoldDB" id="A0A087GSR4"/>
<dbReference type="OMA" id="DHSGCVV"/>
<organism evidence="12 13">
    <name type="scientific">Arabis alpina</name>
    <name type="common">Alpine rock-cress</name>
    <dbReference type="NCBI Taxonomy" id="50452"/>
    <lineage>
        <taxon>Eukaryota</taxon>
        <taxon>Viridiplantae</taxon>
        <taxon>Streptophyta</taxon>
        <taxon>Embryophyta</taxon>
        <taxon>Tracheophyta</taxon>
        <taxon>Spermatophyta</taxon>
        <taxon>Magnoliopsida</taxon>
        <taxon>eudicotyledons</taxon>
        <taxon>Gunneridae</taxon>
        <taxon>Pentapetalae</taxon>
        <taxon>rosids</taxon>
        <taxon>malvids</taxon>
        <taxon>Brassicales</taxon>
        <taxon>Brassicaceae</taxon>
        <taxon>Arabideae</taxon>
        <taxon>Arabis</taxon>
    </lineage>
</organism>
<evidence type="ECO:0000256" key="3">
    <source>
        <dbReference type="ARBA" id="ARBA00022448"/>
    </source>
</evidence>
<dbReference type="Gramene" id="KFK32916">
    <property type="protein sequence ID" value="KFK32916"/>
    <property type="gene ID" value="AALP_AA6G305800"/>
</dbReference>
<accession>A0A087GSR4</accession>
<evidence type="ECO:0000256" key="6">
    <source>
        <dbReference type="ARBA" id="ARBA00022837"/>
    </source>
</evidence>
<dbReference type="eggNOG" id="KOG2966">
    <property type="taxonomic scope" value="Eukaryota"/>
</dbReference>
<evidence type="ECO:0000313" key="13">
    <source>
        <dbReference type="Proteomes" id="UP000029120"/>
    </source>
</evidence>
<evidence type="ECO:0000256" key="5">
    <source>
        <dbReference type="ARBA" id="ARBA00022692"/>
    </source>
</evidence>
<dbReference type="GO" id="GO:1990246">
    <property type="term" value="C:uniplex complex"/>
    <property type="evidence" value="ECO:0007669"/>
    <property type="project" value="TreeGrafter"/>
</dbReference>
<feature type="transmembrane region" description="Helical" evidence="10">
    <location>
        <begin position="192"/>
        <end position="212"/>
    </location>
</feature>
<keyword evidence="3" id="KW-0813">Transport</keyword>
<evidence type="ECO:0000259" key="11">
    <source>
        <dbReference type="Pfam" id="PF04678"/>
    </source>
</evidence>
<feature type="domain" description="Calcium uniporter protein C-terminal" evidence="11">
    <location>
        <begin position="118"/>
        <end position="276"/>
    </location>
</feature>
<gene>
    <name evidence="12" type="ordered locus">AALP_Aa6g305800</name>
</gene>
<evidence type="ECO:0000256" key="2">
    <source>
        <dbReference type="ARBA" id="ARBA00005653"/>
    </source>
</evidence>
<keyword evidence="9 10" id="KW-0472">Membrane</keyword>
<keyword evidence="7 10" id="KW-1133">Transmembrane helix</keyword>
<keyword evidence="8" id="KW-0406">Ion transport</keyword>
<dbReference type="GO" id="GO:0015292">
    <property type="term" value="F:uniporter activity"/>
    <property type="evidence" value="ECO:0007669"/>
    <property type="project" value="TreeGrafter"/>
</dbReference>
<comment type="subcellular location">
    <subcellularLocation>
        <location evidence="1">Membrane</location>
        <topology evidence="1">Multi-pass membrane protein</topology>
    </subcellularLocation>
</comment>